<protein>
    <submittedName>
        <fullName evidence="3">ComE operon protein 1</fullName>
    </submittedName>
</protein>
<feature type="domain" description="Helix-hairpin-helix DNA-binding motif class 1" evidence="2">
    <location>
        <begin position="147"/>
        <end position="166"/>
    </location>
</feature>
<dbReference type="Proteomes" id="UP000485367">
    <property type="component" value="Unassembled WGS sequence"/>
</dbReference>
<accession>A0A1V5SEV6</accession>
<evidence type="ECO:0000313" key="3">
    <source>
        <dbReference type="EMBL" id="OQA52552.1"/>
    </source>
</evidence>
<keyword evidence="1" id="KW-0175">Coiled coil</keyword>
<dbReference type="SMART" id="SM00278">
    <property type="entry name" value="HhH1"/>
    <property type="match status" value="2"/>
</dbReference>
<dbReference type="PANTHER" id="PTHR21180">
    <property type="entry name" value="ENDONUCLEASE/EXONUCLEASE/PHOSPHATASE FAMILY DOMAIN-CONTAINING PROTEIN 1"/>
    <property type="match status" value="1"/>
</dbReference>
<organism evidence="3">
    <name type="scientific">candidate division WS2 bacterium ADurb.Bin280</name>
    <dbReference type="NCBI Taxonomy" id="1852829"/>
    <lineage>
        <taxon>Bacteria</taxon>
        <taxon>candidate division WS2</taxon>
    </lineage>
</organism>
<evidence type="ECO:0000259" key="2">
    <source>
        <dbReference type="SMART" id="SM00278"/>
    </source>
</evidence>
<dbReference type="GO" id="GO:0003677">
    <property type="term" value="F:DNA binding"/>
    <property type="evidence" value="ECO:0007669"/>
    <property type="project" value="InterPro"/>
</dbReference>
<feature type="coiled-coil region" evidence="1">
    <location>
        <begin position="49"/>
        <end position="83"/>
    </location>
</feature>
<dbReference type="Gene3D" id="1.10.150.280">
    <property type="entry name" value="AF1531-like domain"/>
    <property type="match status" value="1"/>
</dbReference>
<reference evidence="3" key="1">
    <citation type="submission" date="2017-02" db="EMBL/GenBank/DDBJ databases">
        <title>Delving into the versatile metabolic prowess of the omnipresent phylum Bacteroidetes.</title>
        <authorList>
            <person name="Nobu M.K."/>
            <person name="Mei R."/>
            <person name="Narihiro T."/>
            <person name="Kuroda K."/>
            <person name="Liu W.-T."/>
        </authorList>
    </citation>
    <scope>NUCLEOTIDE SEQUENCE</scope>
    <source>
        <strain evidence="3">ADurb.Bin280</strain>
    </source>
</reference>
<dbReference type="Pfam" id="PF12836">
    <property type="entry name" value="HHH_3"/>
    <property type="match status" value="1"/>
</dbReference>
<dbReference type="InterPro" id="IPR003583">
    <property type="entry name" value="Hlx-hairpin-Hlx_DNA-bd_motif"/>
</dbReference>
<dbReference type="EMBL" id="MWBO01000029">
    <property type="protein sequence ID" value="OQA52552.1"/>
    <property type="molecule type" value="Genomic_DNA"/>
</dbReference>
<dbReference type="GO" id="GO:0015627">
    <property type="term" value="C:type II protein secretion system complex"/>
    <property type="evidence" value="ECO:0007669"/>
    <property type="project" value="TreeGrafter"/>
</dbReference>
<dbReference type="SUPFAM" id="SSF47781">
    <property type="entry name" value="RuvA domain 2-like"/>
    <property type="match status" value="1"/>
</dbReference>
<comment type="caution">
    <text evidence="3">The sequence shown here is derived from an EMBL/GenBank/DDBJ whole genome shotgun (WGS) entry which is preliminary data.</text>
</comment>
<dbReference type="InterPro" id="IPR051675">
    <property type="entry name" value="Endo/Exo/Phosphatase_dom_1"/>
</dbReference>
<evidence type="ECO:0000256" key="1">
    <source>
        <dbReference type="SAM" id="Coils"/>
    </source>
</evidence>
<dbReference type="InterPro" id="IPR010994">
    <property type="entry name" value="RuvA_2-like"/>
</dbReference>
<feature type="domain" description="Helix-hairpin-helix DNA-binding motif class 1" evidence="2">
    <location>
        <begin position="117"/>
        <end position="136"/>
    </location>
</feature>
<dbReference type="GO" id="GO:0006281">
    <property type="term" value="P:DNA repair"/>
    <property type="evidence" value="ECO:0007669"/>
    <property type="project" value="InterPro"/>
</dbReference>
<sequence>MQKELDKSKTEKIKIILAVCIIFLMCAGSAFAVWQIQQKNSPAEKSQEAQNLEGKISELNRKMDELSRAINDAKEQVEVESSVVVSTKTQKVAGASTDGNSLSNVGAMVNINSASADQLDTLEGIGSAYAQRIIEYREASGGFKSIEEIMNVKGIGEKTFEKIKNRITI</sequence>
<dbReference type="NCBIfam" id="TIGR00426">
    <property type="entry name" value="competence protein ComEA helix-hairpin-helix repeat region"/>
    <property type="match status" value="1"/>
</dbReference>
<gene>
    <name evidence="3" type="primary">comEA</name>
    <name evidence="3" type="ORF">BWY43_00474</name>
</gene>
<dbReference type="PANTHER" id="PTHR21180:SF32">
    <property type="entry name" value="ENDONUCLEASE_EXONUCLEASE_PHOSPHATASE FAMILY DOMAIN-CONTAINING PROTEIN 1"/>
    <property type="match status" value="1"/>
</dbReference>
<dbReference type="InterPro" id="IPR004509">
    <property type="entry name" value="Competence_ComEA_HhH"/>
</dbReference>
<name>A0A1V5SEV6_9BACT</name>
<dbReference type="AlphaFoldDB" id="A0A1V5SEV6"/>
<proteinExistence type="predicted"/>
<dbReference type="GO" id="GO:0015628">
    <property type="term" value="P:protein secretion by the type II secretion system"/>
    <property type="evidence" value="ECO:0007669"/>
    <property type="project" value="TreeGrafter"/>
</dbReference>